<dbReference type="PANTHER" id="PTHR32071">
    <property type="entry name" value="TRANSCRIPTIONAL REGULATORY PROTEIN"/>
    <property type="match status" value="1"/>
</dbReference>
<dbReference type="Proteomes" id="UP000317421">
    <property type="component" value="Unassembled WGS sequence"/>
</dbReference>
<dbReference type="FunFam" id="3.40.50.300:FF:000006">
    <property type="entry name" value="DNA-binding transcriptional regulator NtrC"/>
    <property type="match status" value="1"/>
</dbReference>
<name>A0A5C6AK17_9BACT</name>
<keyword evidence="1" id="KW-0547">Nucleotide-binding</keyword>
<dbReference type="GO" id="GO:0000160">
    <property type="term" value="P:phosphorelay signal transduction system"/>
    <property type="evidence" value="ECO:0007669"/>
    <property type="project" value="InterPro"/>
</dbReference>
<keyword evidence="5" id="KW-0804">Transcription</keyword>
<sequence length="461" mass="50759">MPAVDKKKTAPLSLLFADDERSLQELMKLELPRMGHTVTVCPDGLTAVAAIEKNNYDAIIVDLDMPGMTGVEVIGRLKEMSPATEAVVLTGKSTTESAIAALRYGAFDYLTKPCKLVEIEALLRRIADKRELTQKFHALERRLERIEGAPKLVGESRPMARVKSLIDKVAPTESTVLILGETGTGKELVARAVHDQSPRADKPFVAINCGALPENLIESELFGHAKGAFTGADDHRVGLFEVASGGTIFLDEIGELPKAMQAKLLRVLESREIRRVGENKTLTVDVRVVCATHRNLAEMVATDGFREDLMYRINTFEILLPALRDRIEDLPPLAEHLLRRFRPHAKPIEQQLTDDAVTALKAHVWPGNVRELANVIEHATILCDAGPITAEDLPQHFNRRQLSVAARTSRGPTTLRDLEMEAIHEALDRNDGAKPKAAAELGISLKTLYNKLNQETGLKVA</sequence>
<dbReference type="Pfam" id="PF00158">
    <property type="entry name" value="Sigma54_activat"/>
    <property type="match status" value="1"/>
</dbReference>
<keyword evidence="4" id="KW-0238">DNA-binding</keyword>
<dbReference type="AlphaFoldDB" id="A0A5C6AK17"/>
<evidence type="ECO:0000313" key="9">
    <source>
        <dbReference type="EMBL" id="TWT99588.1"/>
    </source>
</evidence>
<evidence type="ECO:0000259" key="8">
    <source>
        <dbReference type="PROSITE" id="PS50110"/>
    </source>
</evidence>
<dbReference type="PROSITE" id="PS00688">
    <property type="entry name" value="SIGMA54_INTERACT_3"/>
    <property type="match status" value="1"/>
</dbReference>
<dbReference type="InterPro" id="IPR025943">
    <property type="entry name" value="Sigma_54_int_dom_ATP-bd_2"/>
</dbReference>
<dbReference type="PROSITE" id="PS00675">
    <property type="entry name" value="SIGMA54_INTERACT_1"/>
    <property type="match status" value="1"/>
</dbReference>
<keyword evidence="6" id="KW-0597">Phosphoprotein</keyword>
<dbReference type="PROSITE" id="PS00676">
    <property type="entry name" value="SIGMA54_INTERACT_2"/>
    <property type="match status" value="1"/>
</dbReference>
<dbReference type="Gene3D" id="1.10.10.60">
    <property type="entry name" value="Homeodomain-like"/>
    <property type="match status" value="1"/>
</dbReference>
<dbReference type="Pfam" id="PF25601">
    <property type="entry name" value="AAA_lid_14"/>
    <property type="match status" value="1"/>
</dbReference>
<dbReference type="SUPFAM" id="SSF52540">
    <property type="entry name" value="P-loop containing nucleoside triphosphate hydrolases"/>
    <property type="match status" value="1"/>
</dbReference>
<dbReference type="Pfam" id="PF02954">
    <property type="entry name" value="HTH_8"/>
    <property type="match status" value="1"/>
</dbReference>
<accession>A0A5C6AK17</accession>
<dbReference type="InterPro" id="IPR002078">
    <property type="entry name" value="Sigma_54_int"/>
</dbReference>
<comment type="caution">
    <text evidence="9">The sequence shown here is derived from an EMBL/GenBank/DDBJ whole genome shotgun (WGS) entry which is preliminary data.</text>
</comment>
<dbReference type="GO" id="GO:0043565">
    <property type="term" value="F:sequence-specific DNA binding"/>
    <property type="evidence" value="ECO:0007669"/>
    <property type="project" value="InterPro"/>
</dbReference>
<dbReference type="Gene3D" id="3.40.50.2300">
    <property type="match status" value="1"/>
</dbReference>
<evidence type="ECO:0000256" key="4">
    <source>
        <dbReference type="ARBA" id="ARBA00023125"/>
    </source>
</evidence>
<dbReference type="RefSeq" id="WP_390615027.1">
    <property type="nucleotide sequence ID" value="NZ_SJPR01000001.1"/>
</dbReference>
<dbReference type="Gene3D" id="3.40.50.300">
    <property type="entry name" value="P-loop containing nucleotide triphosphate hydrolases"/>
    <property type="match status" value="1"/>
</dbReference>
<dbReference type="InterPro" id="IPR003593">
    <property type="entry name" value="AAA+_ATPase"/>
</dbReference>
<dbReference type="SUPFAM" id="SSF52172">
    <property type="entry name" value="CheY-like"/>
    <property type="match status" value="1"/>
</dbReference>
<dbReference type="Gene3D" id="1.10.8.60">
    <property type="match status" value="1"/>
</dbReference>
<dbReference type="InterPro" id="IPR025662">
    <property type="entry name" value="Sigma_54_int_dom_ATP-bd_1"/>
</dbReference>
<evidence type="ECO:0000256" key="2">
    <source>
        <dbReference type="ARBA" id="ARBA00022840"/>
    </source>
</evidence>
<dbReference type="InterPro" id="IPR058031">
    <property type="entry name" value="AAA_lid_NorR"/>
</dbReference>
<dbReference type="InterPro" id="IPR011006">
    <property type="entry name" value="CheY-like_superfamily"/>
</dbReference>
<evidence type="ECO:0000256" key="3">
    <source>
        <dbReference type="ARBA" id="ARBA00023015"/>
    </source>
</evidence>
<dbReference type="GO" id="GO:0006355">
    <property type="term" value="P:regulation of DNA-templated transcription"/>
    <property type="evidence" value="ECO:0007669"/>
    <property type="project" value="InterPro"/>
</dbReference>
<dbReference type="SUPFAM" id="SSF46689">
    <property type="entry name" value="Homeodomain-like"/>
    <property type="match status" value="1"/>
</dbReference>
<keyword evidence="2" id="KW-0067">ATP-binding</keyword>
<evidence type="ECO:0000256" key="5">
    <source>
        <dbReference type="ARBA" id="ARBA00023163"/>
    </source>
</evidence>
<dbReference type="InterPro" id="IPR025944">
    <property type="entry name" value="Sigma_54_int_dom_CS"/>
</dbReference>
<organism evidence="9 10">
    <name type="scientific">Botrimarina colliarenosi</name>
    <dbReference type="NCBI Taxonomy" id="2528001"/>
    <lineage>
        <taxon>Bacteria</taxon>
        <taxon>Pseudomonadati</taxon>
        <taxon>Planctomycetota</taxon>
        <taxon>Planctomycetia</taxon>
        <taxon>Pirellulales</taxon>
        <taxon>Lacipirellulaceae</taxon>
        <taxon>Botrimarina</taxon>
    </lineage>
</organism>
<dbReference type="CDD" id="cd00156">
    <property type="entry name" value="REC"/>
    <property type="match status" value="1"/>
</dbReference>
<dbReference type="SMART" id="SM00448">
    <property type="entry name" value="REC"/>
    <property type="match status" value="1"/>
</dbReference>
<dbReference type="PANTHER" id="PTHR32071:SF100">
    <property type="entry name" value="RESPONSE REGULATOR PROTEIN PILR"/>
    <property type="match status" value="1"/>
</dbReference>
<dbReference type="PROSITE" id="PS50110">
    <property type="entry name" value="RESPONSE_REGULATORY"/>
    <property type="match status" value="1"/>
</dbReference>
<evidence type="ECO:0000256" key="1">
    <source>
        <dbReference type="ARBA" id="ARBA00022741"/>
    </source>
</evidence>
<dbReference type="InterPro" id="IPR001789">
    <property type="entry name" value="Sig_transdc_resp-reg_receiver"/>
</dbReference>
<feature type="domain" description="Response regulatory" evidence="8">
    <location>
        <begin position="13"/>
        <end position="127"/>
    </location>
</feature>
<feature type="domain" description="Sigma-54 factor interaction" evidence="7">
    <location>
        <begin position="152"/>
        <end position="381"/>
    </location>
</feature>
<dbReference type="SMART" id="SM00382">
    <property type="entry name" value="AAA"/>
    <property type="match status" value="1"/>
</dbReference>
<evidence type="ECO:0000256" key="6">
    <source>
        <dbReference type="PROSITE-ProRule" id="PRU00169"/>
    </source>
</evidence>
<dbReference type="Pfam" id="PF00072">
    <property type="entry name" value="Response_reg"/>
    <property type="match status" value="1"/>
</dbReference>
<dbReference type="InterPro" id="IPR002197">
    <property type="entry name" value="HTH_Fis"/>
</dbReference>
<dbReference type="InterPro" id="IPR009057">
    <property type="entry name" value="Homeodomain-like_sf"/>
</dbReference>
<keyword evidence="10" id="KW-1185">Reference proteome</keyword>
<dbReference type="EMBL" id="SJPR01000001">
    <property type="protein sequence ID" value="TWT99588.1"/>
    <property type="molecule type" value="Genomic_DNA"/>
</dbReference>
<dbReference type="CDD" id="cd00009">
    <property type="entry name" value="AAA"/>
    <property type="match status" value="1"/>
</dbReference>
<protein>
    <submittedName>
        <fullName evidence="9">Transcriptional regulatory protein ZraR</fullName>
    </submittedName>
</protein>
<feature type="modified residue" description="4-aspartylphosphate" evidence="6">
    <location>
        <position position="62"/>
    </location>
</feature>
<dbReference type="InterPro" id="IPR027417">
    <property type="entry name" value="P-loop_NTPase"/>
</dbReference>
<gene>
    <name evidence="9" type="primary">zraR_3</name>
    <name evidence="9" type="ORF">Pla108_05310</name>
</gene>
<keyword evidence="3" id="KW-0805">Transcription regulation</keyword>
<evidence type="ECO:0000259" key="7">
    <source>
        <dbReference type="PROSITE" id="PS50045"/>
    </source>
</evidence>
<proteinExistence type="predicted"/>
<reference evidence="9 10" key="1">
    <citation type="submission" date="2019-02" db="EMBL/GenBank/DDBJ databases">
        <title>Deep-cultivation of Planctomycetes and their phenomic and genomic characterization uncovers novel biology.</title>
        <authorList>
            <person name="Wiegand S."/>
            <person name="Jogler M."/>
            <person name="Boedeker C."/>
            <person name="Pinto D."/>
            <person name="Vollmers J."/>
            <person name="Rivas-Marin E."/>
            <person name="Kohn T."/>
            <person name="Peeters S.H."/>
            <person name="Heuer A."/>
            <person name="Rast P."/>
            <person name="Oberbeckmann S."/>
            <person name="Bunk B."/>
            <person name="Jeske O."/>
            <person name="Meyerdierks A."/>
            <person name="Storesund J.E."/>
            <person name="Kallscheuer N."/>
            <person name="Luecker S."/>
            <person name="Lage O.M."/>
            <person name="Pohl T."/>
            <person name="Merkel B.J."/>
            <person name="Hornburger P."/>
            <person name="Mueller R.-W."/>
            <person name="Bruemmer F."/>
            <person name="Labrenz M."/>
            <person name="Spormann A.M."/>
            <person name="Op Den Camp H."/>
            <person name="Overmann J."/>
            <person name="Amann R."/>
            <person name="Jetten M.S.M."/>
            <person name="Mascher T."/>
            <person name="Medema M.H."/>
            <person name="Devos D.P."/>
            <person name="Kaster A.-K."/>
            <person name="Ovreas L."/>
            <person name="Rohde M."/>
            <person name="Galperin M.Y."/>
            <person name="Jogler C."/>
        </authorList>
    </citation>
    <scope>NUCLEOTIDE SEQUENCE [LARGE SCALE GENOMIC DNA]</scope>
    <source>
        <strain evidence="9 10">Pla108</strain>
    </source>
</reference>
<dbReference type="GO" id="GO:0005524">
    <property type="term" value="F:ATP binding"/>
    <property type="evidence" value="ECO:0007669"/>
    <property type="project" value="UniProtKB-KW"/>
</dbReference>
<evidence type="ECO:0000313" key="10">
    <source>
        <dbReference type="Proteomes" id="UP000317421"/>
    </source>
</evidence>
<dbReference type="PROSITE" id="PS50045">
    <property type="entry name" value="SIGMA54_INTERACT_4"/>
    <property type="match status" value="1"/>
</dbReference>